<feature type="region of interest" description="Disordered" evidence="1">
    <location>
        <begin position="236"/>
        <end position="357"/>
    </location>
</feature>
<feature type="compositionally biased region" description="Basic and acidic residues" evidence="1">
    <location>
        <begin position="9"/>
        <end position="22"/>
    </location>
</feature>
<name>I7F8A1_MYCS2</name>
<gene>
    <name evidence="2" type="ordered locus">MSMEI_1347</name>
</gene>
<feature type="compositionally biased region" description="Basic residues" evidence="1">
    <location>
        <begin position="169"/>
        <end position="182"/>
    </location>
</feature>
<feature type="compositionally biased region" description="Basic and acidic residues" evidence="1">
    <location>
        <begin position="157"/>
        <end position="168"/>
    </location>
</feature>
<evidence type="ECO:0000313" key="3">
    <source>
        <dbReference type="Proteomes" id="UP000006158"/>
    </source>
</evidence>
<feature type="compositionally biased region" description="Basic and acidic residues" evidence="1">
    <location>
        <begin position="290"/>
        <end position="305"/>
    </location>
</feature>
<dbReference type="Proteomes" id="UP000006158">
    <property type="component" value="Chromosome"/>
</dbReference>
<feature type="region of interest" description="Disordered" evidence="1">
    <location>
        <begin position="105"/>
        <end position="206"/>
    </location>
</feature>
<feature type="compositionally biased region" description="Basic residues" evidence="1">
    <location>
        <begin position="23"/>
        <end position="33"/>
    </location>
</feature>
<organism evidence="2 3">
    <name type="scientific">Mycolicibacterium smegmatis (strain ATCC 700084 / mc(2)155)</name>
    <name type="common">Mycobacterium smegmatis</name>
    <dbReference type="NCBI Taxonomy" id="246196"/>
    <lineage>
        <taxon>Bacteria</taxon>
        <taxon>Bacillati</taxon>
        <taxon>Actinomycetota</taxon>
        <taxon>Actinomycetes</taxon>
        <taxon>Mycobacteriales</taxon>
        <taxon>Mycobacteriaceae</taxon>
        <taxon>Mycolicibacterium</taxon>
    </lineage>
</organism>
<feature type="region of interest" description="Disordered" evidence="1">
    <location>
        <begin position="1"/>
        <end position="87"/>
    </location>
</feature>
<reference evidence="2 3" key="2">
    <citation type="journal article" date="2009" name="Genome Res.">
        <title>Ortho-proteogenomics: multiple proteomes investigation through orthology and a new MS-based protocol.</title>
        <authorList>
            <person name="Gallien S."/>
            <person name="Perrodou E."/>
            <person name="Carapito C."/>
            <person name="Deshayes C."/>
            <person name="Reyrat J.M."/>
            <person name="Van Dorsselaer A."/>
            <person name="Poch O."/>
            <person name="Schaeffer C."/>
            <person name="Lecompte O."/>
        </authorList>
    </citation>
    <scope>NUCLEOTIDE SEQUENCE [LARGE SCALE GENOMIC DNA]</scope>
    <source>
        <strain evidence="3">ATCC 700084 / mc(2)155</strain>
    </source>
</reference>
<dbReference type="AlphaFoldDB" id="I7F8A1"/>
<dbReference type="EMBL" id="CP001663">
    <property type="protein sequence ID" value="AFP37820.1"/>
    <property type="molecule type" value="Genomic_DNA"/>
</dbReference>
<protein>
    <submittedName>
        <fullName evidence="2">Uncharacterized protein</fullName>
    </submittedName>
</protein>
<accession>I7F8A1</accession>
<sequence length="388" mass="42613">MTLRRRHRGDHDGRGRGRDPRTPVRRRAARRRTGVGGVARERSDACVRTGDAGRVPCPGQSSRRGRRAVRGDQESSGGRAGRGRQKTRDVWKAYVGLAQRAAARTLDEQPRCRRGATAQPRAARVPRRADAVAAATRPAPPTDIGSGAPGTGASGQEPRRPRPGDPERRRHAGARQDRRHRARGELRGHARKSAAQEFSQHRGEHHDPVVAVGRRARDDHLLPAHAVAAVLHAAGRQPDHRGVPDQSVPADHTPAGRCAGAAQRTRHRLRRRRHRHADGRHRDRARRSSRGRDRVRRDDQPRERLVGAVRDPGRARGAQAAHRCAHGRPRPAADARTVHPRTQRAGQPGADRRVGSGVRLRATTVHQAHRPAGPDCAEQCALGRQHLG</sequence>
<dbReference type="KEGG" id="msg:MSMEI_1347"/>
<evidence type="ECO:0000256" key="1">
    <source>
        <dbReference type="SAM" id="MobiDB-lite"/>
    </source>
</evidence>
<evidence type="ECO:0000313" key="2">
    <source>
        <dbReference type="EMBL" id="AFP37820.1"/>
    </source>
</evidence>
<feature type="compositionally biased region" description="Basic residues" evidence="1">
    <location>
        <begin position="264"/>
        <end position="289"/>
    </location>
</feature>
<proteinExistence type="predicted"/>
<reference evidence="2 3" key="1">
    <citation type="journal article" date="2007" name="Genome Biol.">
        <title>Interrupted coding sequences in Mycobacterium smegmatis: authentic mutations or sequencing errors?</title>
        <authorList>
            <person name="Deshayes C."/>
            <person name="Perrodou E."/>
            <person name="Gallien S."/>
            <person name="Euphrasie D."/>
            <person name="Schaeffer C."/>
            <person name="Van-Dorsselaer A."/>
            <person name="Poch O."/>
            <person name="Lecompte O."/>
            <person name="Reyrat J.M."/>
        </authorList>
    </citation>
    <scope>NUCLEOTIDE SEQUENCE [LARGE SCALE GENOMIC DNA]</scope>
    <source>
        <strain evidence="3">ATCC 700084 / mc(2)155</strain>
    </source>
</reference>